<feature type="region of interest" description="Disordered" evidence="4">
    <location>
        <begin position="87"/>
        <end position="111"/>
    </location>
</feature>
<dbReference type="InterPro" id="IPR015424">
    <property type="entry name" value="PyrdxlP-dep_Trfase"/>
</dbReference>
<dbReference type="EMBL" id="BMHL01000001">
    <property type="protein sequence ID" value="GGC24644.1"/>
    <property type="molecule type" value="Genomic_DNA"/>
</dbReference>
<evidence type="ECO:0000256" key="1">
    <source>
        <dbReference type="ARBA" id="ARBA00001933"/>
    </source>
</evidence>
<sequence length="111" mass="11840">MATRSIRQRPAKDEPASLAFASQAVHAGNVADATTGAIRTPILMANSYRLPDAPSLLDWPDSQTLCYTRNSGHDQLCPERKLAAMEHGEDAAVSSTGAASSRSERGGLFLR</sequence>
<name>A0ABQ1LHP1_9BURK</name>
<keyword evidence="2 3" id="KW-0663">Pyridoxal phosphate</keyword>
<dbReference type="Gene3D" id="3.40.640.10">
    <property type="entry name" value="Type I PLP-dependent aspartate aminotransferase-like (Major domain)"/>
    <property type="match status" value="1"/>
</dbReference>
<protein>
    <recommendedName>
        <fullName evidence="7">Cystathionine beta-lyase</fullName>
    </recommendedName>
</protein>
<evidence type="ECO:0008006" key="7">
    <source>
        <dbReference type="Google" id="ProtNLM"/>
    </source>
</evidence>
<reference evidence="6" key="1">
    <citation type="journal article" date="2019" name="Int. J. Syst. Evol. Microbiol.">
        <title>The Global Catalogue of Microorganisms (GCM) 10K type strain sequencing project: providing services to taxonomists for standard genome sequencing and annotation.</title>
        <authorList>
            <consortium name="The Broad Institute Genomics Platform"/>
            <consortium name="The Broad Institute Genome Sequencing Center for Infectious Disease"/>
            <person name="Wu L."/>
            <person name="Ma J."/>
        </authorList>
    </citation>
    <scope>NUCLEOTIDE SEQUENCE [LARGE SCALE GENOMIC DNA]</scope>
    <source>
        <strain evidence="6">CGMCC 1.15103</strain>
    </source>
</reference>
<organism evidence="5 6">
    <name type="scientific">Paraburkholderia caffeinilytica</name>
    <dbReference type="NCBI Taxonomy" id="1761016"/>
    <lineage>
        <taxon>Bacteria</taxon>
        <taxon>Pseudomonadati</taxon>
        <taxon>Pseudomonadota</taxon>
        <taxon>Betaproteobacteria</taxon>
        <taxon>Burkholderiales</taxon>
        <taxon>Burkholderiaceae</taxon>
        <taxon>Paraburkholderia</taxon>
    </lineage>
</organism>
<dbReference type="SUPFAM" id="SSF53383">
    <property type="entry name" value="PLP-dependent transferases"/>
    <property type="match status" value="1"/>
</dbReference>
<evidence type="ECO:0000256" key="3">
    <source>
        <dbReference type="RuleBase" id="RU362118"/>
    </source>
</evidence>
<dbReference type="InterPro" id="IPR000277">
    <property type="entry name" value="Cys/Met-Metab_PyrdxlP-dep_enz"/>
</dbReference>
<comment type="similarity">
    <text evidence="3">Belongs to the trans-sulfuration enzymes family.</text>
</comment>
<gene>
    <name evidence="5" type="ORF">GCM10011400_08800</name>
</gene>
<accession>A0ABQ1LHP1</accession>
<evidence type="ECO:0000313" key="5">
    <source>
        <dbReference type="EMBL" id="GGC24644.1"/>
    </source>
</evidence>
<evidence type="ECO:0000256" key="4">
    <source>
        <dbReference type="SAM" id="MobiDB-lite"/>
    </source>
</evidence>
<comment type="caution">
    <text evidence="5">The sequence shown here is derived from an EMBL/GenBank/DDBJ whole genome shotgun (WGS) entry which is preliminary data.</text>
</comment>
<dbReference type="InterPro" id="IPR015421">
    <property type="entry name" value="PyrdxlP-dep_Trfase_major"/>
</dbReference>
<dbReference type="Proteomes" id="UP000602004">
    <property type="component" value="Unassembled WGS sequence"/>
</dbReference>
<dbReference type="Pfam" id="PF01053">
    <property type="entry name" value="Cys_Met_Meta_PP"/>
    <property type="match status" value="1"/>
</dbReference>
<keyword evidence="6" id="KW-1185">Reference proteome</keyword>
<evidence type="ECO:0000313" key="6">
    <source>
        <dbReference type="Proteomes" id="UP000602004"/>
    </source>
</evidence>
<proteinExistence type="inferred from homology"/>
<dbReference type="RefSeq" id="WP_115780112.1">
    <property type="nucleotide sequence ID" value="NZ_BMHL01000001.1"/>
</dbReference>
<comment type="cofactor">
    <cofactor evidence="1 3">
        <name>pyridoxal 5'-phosphate</name>
        <dbReference type="ChEBI" id="CHEBI:597326"/>
    </cofactor>
</comment>
<evidence type="ECO:0000256" key="2">
    <source>
        <dbReference type="ARBA" id="ARBA00022898"/>
    </source>
</evidence>